<proteinExistence type="predicted"/>
<dbReference type="Gene3D" id="1.10.468.10">
    <property type="entry name" value="Photosynthetic Reaction Center, subunit C, domain 2"/>
    <property type="match status" value="2"/>
</dbReference>
<dbReference type="InterPro" id="IPR036280">
    <property type="entry name" value="Multihaem_cyt_sf"/>
</dbReference>
<keyword evidence="7" id="KW-1133">Transmembrane helix</keyword>
<dbReference type="AlphaFoldDB" id="A0A426U9D2"/>
<gene>
    <name evidence="8" type="ORF">EI684_02195</name>
</gene>
<evidence type="ECO:0000256" key="4">
    <source>
        <dbReference type="ARBA" id="ARBA00022723"/>
    </source>
</evidence>
<name>A0A426U9D2_9CHLR</name>
<keyword evidence="6" id="KW-0408">Iron</keyword>
<keyword evidence="7" id="KW-0472">Membrane</keyword>
<dbReference type="GO" id="GO:0030077">
    <property type="term" value="C:plasma membrane light-harvesting complex"/>
    <property type="evidence" value="ECO:0007669"/>
    <property type="project" value="InterPro"/>
</dbReference>
<evidence type="ECO:0000313" key="8">
    <source>
        <dbReference type="EMBL" id="RRR76918.1"/>
    </source>
</evidence>
<dbReference type="NCBIfam" id="NF043009">
    <property type="entry name" value="Cyt554Puf2C_Caul"/>
    <property type="match status" value="1"/>
</dbReference>
<dbReference type="SUPFAM" id="SSF48695">
    <property type="entry name" value="Multiheme cytochromes"/>
    <property type="match status" value="1"/>
</dbReference>
<dbReference type="GO" id="GO:0009055">
    <property type="term" value="F:electron transfer activity"/>
    <property type="evidence" value="ECO:0007669"/>
    <property type="project" value="InterPro"/>
</dbReference>
<feature type="transmembrane region" description="Helical" evidence="7">
    <location>
        <begin position="12"/>
        <end position="36"/>
    </location>
</feature>
<comment type="caution">
    <text evidence="8">The sequence shown here is derived from an EMBL/GenBank/DDBJ whole genome shotgun (WGS) entry which is preliminary data.</text>
</comment>
<evidence type="ECO:0000256" key="3">
    <source>
        <dbReference type="ARBA" id="ARBA00022617"/>
    </source>
</evidence>
<keyword evidence="3" id="KW-0349">Heme</keyword>
<dbReference type="Proteomes" id="UP000280307">
    <property type="component" value="Unassembled WGS sequence"/>
</dbReference>
<evidence type="ECO:0000256" key="6">
    <source>
        <dbReference type="ARBA" id="ARBA00023004"/>
    </source>
</evidence>
<keyword evidence="7" id="KW-0812">Transmembrane</keyword>
<evidence type="ECO:0000256" key="5">
    <source>
        <dbReference type="ARBA" id="ARBA00022982"/>
    </source>
</evidence>
<reference evidence="8 9" key="1">
    <citation type="submission" date="2018-12" db="EMBL/GenBank/DDBJ databases">
        <title>Genome Sequence of Candidatus Viridilinea halotolerans isolated from saline sulfide-rich spring.</title>
        <authorList>
            <person name="Grouzdev D.S."/>
            <person name="Burganskaya E.I."/>
            <person name="Krutkina M.S."/>
            <person name="Sukhacheva M.V."/>
            <person name="Gorlenko V.M."/>
        </authorList>
    </citation>
    <scope>NUCLEOTIDE SEQUENCE [LARGE SCALE GENOMIC DNA]</scope>
    <source>
        <strain evidence="8">Chok-6</strain>
    </source>
</reference>
<dbReference type="InterPro" id="IPR054997">
    <property type="entry name" value="Cyt554Puf2C"/>
</dbReference>
<evidence type="ECO:0000313" key="9">
    <source>
        <dbReference type="Proteomes" id="UP000280307"/>
    </source>
</evidence>
<dbReference type="InterPro" id="IPR003158">
    <property type="entry name" value="Photosyn_RC_cyt_c-su"/>
</dbReference>
<keyword evidence="2" id="KW-0602">Photosynthesis</keyword>
<accession>A0A426U9D2</accession>
<keyword evidence="5" id="KW-0249">Electron transport</keyword>
<keyword evidence="4" id="KW-0479">Metal-binding</keyword>
<evidence type="ECO:0000256" key="1">
    <source>
        <dbReference type="ARBA" id="ARBA00022448"/>
    </source>
</evidence>
<dbReference type="GO" id="GO:0020037">
    <property type="term" value="F:heme binding"/>
    <property type="evidence" value="ECO:0007669"/>
    <property type="project" value="InterPro"/>
</dbReference>
<sequence>MQSPTRPTDRQAAIFISVAVGFFVAVITIGTFWWIYSLVVSSDAPAVALAEAARQPWSPSDGIKVITEAEPNLVLADDGDPRQPWLGEAAWTEGVQAGQAWIDQFPNTVNVQVLTGMTSAEVWTYMQQYVSGGLGVGCQYCHDINNFALDTYPEKIAARNMLYLVGDLNAQFVVDLPNWQGNYVQCATCHYNEPQNLEGFDSQFIKSVPDIPVVVEVLDENGERVFDPAQRPEELRTPISLQDAVIWYLYNYQVWKPYDAEDPASGRGSLALTYNGGPTQEQVTINQNVMNYNAWSLGQNCTFCHNSRNFVAYELDAASANVTNPLAGYNKMKAQQMLLMTTYIAENWPTYGAIPHEEIPLELRGGASRFSYQTLGDGQLYNVPACYTCHRGANIPQGAINQTSIGDTDAGRVVLPPALRGN</sequence>
<protein>
    <submittedName>
        <fullName evidence="8">Photosynthetic reaction center cytochrome c subunit</fullName>
    </submittedName>
</protein>
<dbReference type="InterPro" id="IPR023119">
    <property type="entry name" value="Multihaem_cyt_PRC_cyt_su-like"/>
</dbReference>
<organism evidence="8 9">
    <name type="scientific">Candidatus Viridilinea halotolerans</name>
    <dbReference type="NCBI Taxonomy" id="2491704"/>
    <lineage>
        <taxon>Bacteria</taxon>
        <taxon>Bacillati</taxon>
        <taxon>Chloroflexota</taxon>
        <taxon>Chloroflexia</taxon>
        <taxon>Chloroflexales</taxon>
        <taxon>Chloroflexineae</taxon>
        <taxon>Oscillochloridaceae</taxon>
        <taxon>Candidatus Viridilinea</taxon>
    </lineage>
</organism>
<dbReference type="EMBL" id="RSAS01000089">
    <property type="protein sequence ID" value="RRR76918.1"/>
    <property type="molecule type" value="Genomic_DNA"/>
</dbReference>
<evidence type="ECO:0000256" key="2">
    <source>
        <dbReference type="ARBA" id="ARBA00022531"/>
    </source>
</evidence>
<keyword evidence="1" id="KW-0813">Transport</keyword>
<dbReference type="GO" id="GO:0019684">
    <property type="term" value="P:photosynthesis, light reaction"/>
    <property type="evidence" value="ECO:0007669"/>
    <property type="project" value="InterPro"/>
</dbReference>
<dbReference type="Pfam" id="PF02276">
    <property type="entry name" value="CytoC_RC"/>
    <property type="match status" value="2"/>
</dbReference>
<evidence type="ECO:0000256" key="7">
    <source>
        <dbReference type="SAM" id="Phobius"/>
    </source>
</evidence>
<dbReference type="GO" id="GO:0005506">
    <property type="term" value="F:iron ion binding"/>
    <property type="evidence" value="ECO:0007669"/>
    <property type="project" value="InterPro"/>
</dbReference>